<protein>
    <submittedName>
        <fullName evidence="1">Uncharacterized protein</fullName>
    </submittedName>
</protein>
<comment type="caution">
    <text evidence="1">The sequence shown here is derived from an EMBL/GenBank/DDBJ whole genome shotgun (WGS) entry which is preliminary data.</text>
</comment>
<gene>
    <name evidence="1" type="ORF">GHT06_012311</name>
</gene>
<evidence type="ECO:0000313" key="2">
    <source>
        <dbReference type="Proteomes" id="UP000820818"/>
    </source>
</evidence>
<dbReference type="EMBL" id="WJBH02000003">
    <property type="protein sequence ID" value="KAI9561354.1"/>
    <property type="molecule type" value="Genomic_DNA"/>
</dbReference>
<sequence length="325" mass="36463">MSHGTIQPSLDSRKHSKLQTGHTVTVIALHGQRIQISCSIVNLTSSGSYLEFREKDGYIAKQPVINRVYTSKSNAMAVYSHIVKDADWFNCKWKTTDSHPVYKLCRETEAKTVNGAIHSMDLAEESHRFCTFSIVVPVDQHVQISCSVVSLVSGCGLKFHEERGWMNEAGLISARPIMDRNYTSKGNKMVIQADSFNNKRCRFDCTWKTTTTPTYRLCFDKRAKSPNGTIQPLDDAGMDGPRFCPFTITARTDQLIRISCSVVKLTTVLSSLRIYDGRDAGANVIAYPPIANKVYTSKGNTLVVFSWKFDDDWFDCEWTTVQASG</sequence>
<dbReference type="SUPFAM" id="SSF49854">
    <property type="entry name" value="Spermadhesin, CUB domain"/>
    <property type="match status" value="1"/>
</dbReference>
<organism evidence="1 2">
    <name type="scientific">Daphnia sinensis</name>
    <dbReference type="NCBI Taxonomy" id="1820382"/>
    <lineage>
        <taxon>Eukaryota</taxon>
        <taxon>Metazoa</taxon>
        <taxon>Ecdysozoa</taxon>
        <taxon>Arthropoda</taxon>
        <taxon>Crustacea</taxon>
        <taxon>Branchiopoda</taxon>
        <taxon>Diplostraca</taxon>
        <taxon>Cladocera</taxon>
        <taxon>Anomopoda</taxon>
        <taxon>Daphniidae</taxon>
        <taxon>Daphnia</taxon>
        <taxon>Daphnia similis group</taxon>
    </lineage>
</organism>
<dbReference type="AlphaFoldDB" id="A0AAD5KXC1"/>
<dbReference type="Proteomes" id="UP000820818">
    <property type="component" value="Linkage Group LG3"/>
</dbReference>
<name>A0AAD5KXC1_9CRUS</name>
<dbReference type="InterPro" id="IPR035914">
    <property type="entry name" value="Sperma_CUB_dom_sf"/>
</dbReference>
<proteinExistence type="predicted"/>
<accession>A0AAD5KXC1</accession>
<reference evidence="1 2" key="1">
    <citation type="submission" date="2022-05" db="EMBL/GenBank/DDBJ databases">
        <title>A multi-omics perspective on studying reproductive biology in Daphnia sinensis.</title>
        <authorList>
            <person name="Jia J."/>
        </authorList>
    </citation>
    <scope>NUCLEOTIDE SEQUENCE [LARGE SCALE GENOMIC DNA]</scope>
    <source>
        <strain evidence="1 2">WSL</strain>
    </source>
</reference>
<keyword evidence="2" id="KW-1185">Reference proteome</keyword>
<evidence type="ECO:0000313" key="1">
    <source>
        <dbReference type="EMBL" id="KAI9561354.1"/>
    </source>
</evidence>